<evidence type="ECO:0000313" key="3">
    <source>
        <dbReference type="EMBL" id="HIR06094.1"/>
    </source>
</evidence>
<sequence>MKLVNGFDLMEYAKKYHHVLPAFNTTNLEMTYAIADGLMKANLPGYIQISSNNLRLSNPQIIALIAQDAVKKSETPIGLHLDHGKSFEDVKACVDAGFTSIMIDASHLPFEENVRECRRAAEYCHFYGLPVEAELGAIRGKEEDVVNEAESKTDPDMVADFVERTGCDVLAVSVGNVHGLCLNPHIDIPLLAKINQVSKVPLVLHGGSGIPKEVIWEAKKYGLIKINYGSDLRKEFISTFGKAYEQNHNEHDVIHLSLEAVNNVSAKAMELVTMINEH</sequence>
<dbReference type="PANTHER" id="PTHR30304">
    <property type="entry name" value="D-TAGATOSE-1,6-BISPHOSPHATE ALDOLASE"/>
    <property type="match status" value="1"/>
</dbReference>
<dbReference type="CDD" id="cd00947">
    <property type="entry name" value="TBP_aldolase_IIB"/>
    <property type="match status" value="1"/>
</dbReference>
<dbReference type="InterPro" id="IPR000771">
    <property type="entry name" value="FBA_II"/>
</dbReference>
<feature type="binding site" evidence="2">
    <location>
        <position position="178"/>
    </location>
    <ligand>
        <name>Zn(2+)</name>
        <dbReference type="ChEBI" id="CHEBI:29105"/>
        <label>1</label>
        <note>catalytic</note>
    </ligand>
</feature>
<dbReference type="Gene3D" id="3.20.20.70">
    <property type="entry name" value="Aldolase class I"/>
    <property type="match status" value="1"/>
</dbReference>
<feature type="binding site" evidence="2">
    <location>
        <position position="134"/>
    </location>
    <ligand>
        <name>Zn(2+)</name>
        <dbReference type="ChEBI" id="CHEBI:29105"/>
        <label>2</label>
    </ligand>
</feature>
<dbReference type="Pfam" id="PF01116">
    <property type="entry name" value="F_bP_aldolase"/>
    <property type="match status" value="1"/>
</dbReference>
<dbReference type="GO" id="GO:0005829">
    <property type="term" value="C:cytosol"/>
    <property type="evidence" value="ECO:0007669"/>
    <property type="project" value="TreeGrafter"/>
</dbReference>
<name>A0A9D1A4X2_9FIRM</name>
<dbReference type="GO" id="GO:0005975">
    <property type="term" value="P:carbohydrate metabolic process"/>
    <property type="evidence" value="ECO:0007669"/>
    <property type="project" value="InterPro"/>
</dbReference>
<dbReference type="NCBIfam" id="NF005943">
    <property type="entry name" value="PRK07998.1"/>
    <property type="match status" value="1"/>
</dbReference>
<dbReference type="SUPFAM" id="SSF51569">
    <property type="entry name" value="Aldolase"/>
    <property type="match status" value="1"/>
</dbReference>
<evidence type="ECO:0000256" key="1">
    <source>
        <dbReference type="PIRSR" id="PIRSR001359-1"/>
    </source>
</evidence>
<evidence type="ECO:0000256" key="2">
    <source>
        <dbReference type="PIRSR" id="PIRSR001359-3"/>
    </source>
</evidence>
<dbReference type="InterPro" id="IPR050246">
    <property type="entry name" value="Class_II_FBP_aldolase"/>
</dbReference>
<comment type="caution">
    <text evidence="3">The sequence shown here is derived from an EMBL/GenBank/DDBJ whole genome shotgun (WGS) entry which is preliminary data.</text>
</comment>
<protein>
    <submittedName>
        <fullName evidence="3">Class II aldolase</fullName>
    </submittedName>
</protein>
<keyword evidence="2" id="KW-0479">Metal-binding</keyword>
<dbReference type="PANTHER" id="PTHR30304:SF0">
    <property type="entry name" value="D-TAGATOSE-1,6-BISPHOSPHATE ALDOLASE SUBUNIT GATY-RELATED"/>
    <property type="match status" value="1"/>
</dbReference>
<comment type="cofactor">
    <cofactor evidence="2">
        <name>Zn(2+)</name>
        <dbReference type="ChEBI" id="CHEBI:29105"/>
    </cofactor>
    <text evidence="2">Binds 2 Zn(2+) ions per subunit. One is catalytic and the other provides a structural contribution.</text>
</comment>
<feature type="binding site" evidence="2">
    <location>
        <position position="205"/>
    </location>
    <ligand>
        <name>Zn(2+)</name>
        <dbReference type="ChEBI" id="CHEBI:29105"/>
        <label>1</label>
        <note>catalytic</note>
    </ligand>
</feature>
<organism evidence="3 4">
    <name type="scientific">Candidatus Copromonas faecavium</name>
    <name type="common">nom. illeg.</name>
    <dbReference type="NCBI Taxonomy" id="2840740"/>
    <lineage>
        <taxon>Bacteria</taxon>
        <taxon>Bacillati</taxon>
        <taxon>Bacillota</taxon>
        <taxon>Clostridia</taxon>
        <taxon>Lachnospirales</taxon>
        <taxon>Lachnospiraceae</taxon>
        <taxon>Candidatus Copromonas (nom. illeg.)</taxon>
    </lineage>
</organism>
<keyword evidence="2" id="KW-0862">Zinc</keyword>
<reference evidence="3" key="2">
    <citation type="journal article" date="2021" name="PeerJ">
        <title>Extensive microbial diversity within the chicken gut microbiome revealed by metagenomics and culture.</title>
        <authorList>
            <person name="Gilroy R."/>
            <person name="Ravi A."/>
            <person name="Getino M."/>
            <person name="Pursley I."/>
            <person name="Horton D.L."/>
            <person name="Alikhan N.F."/>
            <person name="Baker D."/>
            <person name="Gharbi K."/>
            <person name="Hall N."/>
            <person name="Watson M."/>
            <person name="Adriaenssens E.M."/>
            <person name="Foster-Nyarko E."/>
            <person name="Jarju S."/>
            <person name="Secka A."/>
            <person name="Antonio M."/>
            <person name="Oren A."/>
            <person name="Chaudhuri R.R."/>
            <person name="La Ragione R."/>
            <person name="Hildebrand F."/>
            <person name="Pallen M.J."/>
        </authorList>
    </citation>
    <scope>NUCLEOTIDE SEQUENCE</scope>
    <source>
        <strain evidence="3">CHK180-2868</strain>
    </source>
</reference>
<feature type="active site" description="Proton donor" evidence="1">
    <location>
        <position position="82"/>
    </location>
</feature>
<dbReference type="GO" id="GO:0008270">
    <property type="term" value="F:zinc ion binding"/>
    <property type="evidence" value="ECO:0007669"/>
    <property type="project" value="InterPro"/>
</dbReference>
<dbReference type="Proteomes" id="UP000824250">
    <property type="component" value="Unassembled WGS sequence"/>
</dbReference>
<evidence type="ECO:0000313" key="4">
    <source>
        <dbReference type="Proteomes" id="UP000824250"/>
    </source>
</evidence>
<reference evidence="3" key="1">
    <citation type="submission" date="2020-10" db="EMBL/GenBank/DDBJ databases">
        <authorList>
            <person name="Gilroy R."/>
        </authorList>
    </citation>
    <scope>NUCLEOTIDE SEQUENCE</scope>
    <source>
        <strain evidence="3">CHK180-2868</strain>
    </source>
</reference>
<dbReference type="InterPro" id="IPR013785">
    <property type="entry name" value="Aldolase_TIM"/>
</dbReference>
<dbReference type="GO" id="GO:0009025">
    <property type="term" value="F:tagatose-bisphosphate aldolase activity"/>
    <property type="evidence" value="ECO:0007669"/>
    <property type="project" value="TreeGrafter"/>
</dbReference>
<dbReference type="EMBL" id="DVGC01000051">
    <property type="protein sequence ID" value="HIR06094.1"/>
    <property type="molecule type" value="Genomic_DNA"/>
</dbReference>
<gene>
    <name evidence="3" type="ORF">IAB28_09045</name>
</gene>
<feature type="binding site" evidence="2">
    <location>
        <position position="83"/>
    </location>
    <ligand>
        <name>Zn(2+)</name>
        <dbReference type="ChEBI" id="CHEBI:29105"/>
        <label>1</label>
        <note>catalytic</note>
    </ligand>
</feature>
<feature type="binding site" evidence="2">
    <location>
        <position position="104"/>
    </location>
    <ligand>
        <name>Zn(2+)</name>
        <dbReference type="ChEBI" id="CHEBI:29105"/>
        <label>2</label>
    </ligand>
</feature>
<accession>A0A9D1A4X2</accession>
<dbReference type="PIRSF" id="PIRSF001359">
    <property type="entry name" value="F_bP_aldolase_II"/>
    <property type="match status" value="1"/>
</dbReference>
<dbReference type="AlphaFoldDB" id="A0A9D1A4X2"/>
<proteinExistence type="predicted"/>